<evidence type="ECO:0000259" key="3">
    <source>
        <dbReference type="PROSITE" id="PS50104"/>
    </source>
</evidence>
<dbReference type="InterPro" id="IPR000157">
    <property type="entry name" value="TIR_dom"/>
</dbReference>
<evidence type="ECO:0000256" key="2">
    <source>
        <dbReference type="SAM" id="MobiDB-lite"/>
    </source>
</evidence>
<dbReference type="AlphaFoldDB" id="A0A816JDD2"/>
<feature type="domain" description="TIR" evidence="3">
    <location>
        <begin position="11"/>
        <end position="143"/>
    </location>
</feature>
<feature type="region of interest" description="Disordered" evidence="2">
    <location>
        <begin position="123"/>
        <end position="157"/>
    </location>
</feature>
<proteinExistence type="predicted"/>
<evidence type="ECO:0000256" key="1">
    <source>
        <dbReference type="ARBA" id="ARBA00023027"/>
    </source>
</evidence>
<reference evidence="4" key="1">
    <citation type="submission" date="2021-01" db="EMBL/GenBank/DDBJ databases">
        <authorList>
            <consortium name="Genoscope - CEA"/>
            <person name="William W."/>
        </authorList>
    </citation>
    <scope>NUCLEOTIDE SEQUENCE</scope>
</reference>
<dbReference type="Proteomes" id="UP001295469">
    <property type="component" value="Chromosome C04"/>
</dbReference>
<dbReference type="EMBL" id="HG994368">
    <property type="protein sequence ID" value="CAF1808116.1"/>
    <property type="molecule type" value="Genomic_DNA"/>
</dbReference>
<protein>
    <submittedName>
        <fullName evidence="4">(rape) hypothetical protein</fullName>
    </submittedName>
</protein>
<keyword evidence="1" id="KW-0520">NAD</keyword>
<gene>
    <name evidence="4" type="ORF">DARMORV10_C04P07530.1</name>
</gene>
<dbReference type="PANTHER" id="PTHR32009:SF115">
    <property type="entry name" value="RPP1-LIKE DISEASE RESISTANCE PROTEIN-RELATED"/>
    <property type="match status" value="1"/>
</dbReference>
<organism evidence="4">
    <name type="scientific">Brassica napus</name>
    <name type="common">Rape</name>
    <dbReference type="NCBI Taxonomy" id="3708"/>
    <lineage>
        <taxon>Eukaryota</taxon>
        <taxon>Viridiplantae</taxon>
        <taxon>Streptophyta</taxon>
        <taxon>Embryophyta</taxon>
        <taxon>Tracheophyta</taxon>
        <taxon>Spermatophyta</taxon>
        <taxon>Magnoliopsida</taxon>
        <taxon>eudicotyledons</taxon>
        <taxon>Gunneridae</taxon>
        <taxon>Pentapetalae</taxon>
        <taxon>rosids</taxon>
        <taxon>malvids</taxon>
        <taxon>Brassicales</taxon>
        <taxon>Brassicaceae</taxon>
        <taxon>Brassiceae</taxon>
        <taxon>Brassica</taxon>
    </lineage>
</organism>
<dbReference type="FunFam" id="3.40.50.10140:FF:000007">
    <property type="entry name" value="Disease resistance protein (TIR-NBS-LRR class)"/>
    <property type="match status" value="1"/>
</dbReference>
<dbReference type="PANTHER" id="PTHR32009">
    <property type="entry name" value="TMV RESISTANCE PROTEIN N-LIKE"/>
    <property type="match status" value="1"/>
</dbReference>
<dbReference type="InterPro" id="IPR035897">
    <property type="entry name" value="Toll_tir_struct_dom_sf"/>
</dbReference>
<dbReference type="SUPFAM" id="SSF52200">
    <property type="entry name" value="Toll/Interleukin receptor TIR domain"/>
    <property type="match status" value="1"/>
</dbReference>
<dbReference type="PROSITE" id="PS50104">
    <property type="entry name" value="TIR"/>
    <property type="match status" value="1"/>
</dbReference>
<evidence type="ECO:0000313" key="4">
    <source>
        <dbReference type="EMBL" id="CAF1808116.1"/>
    </source>
</evidence>
<name>A0A816JDD2_BRANA</name>
<sequence length="157" mass="18123">MASSPLAIINCPHHVFLSFRGEDIRKRFRSHFLKELSRKLITFKDDEMERGRSIAPELIKAIQGSKISVVAFSKNFANSSWCLDELVEIMKCRKYRGLIVIPIFYDVDPSHVKNTIPQLRRDLQQDLPNLPRQDRRRETSVADGVDGSSNHCRRGFP</sequence>
<accession>A0A816JDD2</accession>
<dbReference type="Gene3D" id="3.40.50.10140">
    <property type="entry name" value="Toll/interleukin-1 receptor homology (TIR) domain"/>
    <property type="match status" value="1"/>
</dbReference>
<dbReference type="Pfam" id="PF01582">
    <property type="entry name" value="TIR"/>
    <property type="match status" value="1"/>
</dbReference>
<dbReference type="SMART" id="SM00255">
    <property type="entry name" value="TIR"/>
    <property type="match status" value="1"/>
</dbReference>
<dbReference type="GO" id="GO:0007165">
    <property type="term" value="P:signal transduction"/>
    <property type="evidence" value="ECO:0007669"/>
    <property type="project" value="InterPro"/>
</dbReference>